<organism evidence="2">
    <name type="scientific">Daucus carota subsp. sativus</name>
    <name type="common">Carrot</name>
    <dbReference type="NCBI Taxonomy" id="79200"/>
    <lineage>
        <taxon>Eukaryota</taxon>
        <taxon>Viridiplantae</taxon>
        <taxon>Streptophyta</taxon>
        <taxon>Embryophyta</taxon>
        <taxon>Tracheophyta</taxon>
        <taxon>Spermatophyta</taxon>
        <taxon>Magnoliopsida</taxon>
        <taxon>eudicotyledons</taxon>
        <taxon>Gunneridae</taxon>
        <taxon>Pentapetalae</taxon>
        <taxon>asterids</taxon>
        <taxon>campanulids</taxon>
        <taxon>Apiales</taxon>
        <taxon>Apiaceae</taxon>
        <taxon>Apioideae</taxon>
        <taxon>Scandiceae</taxon>
        <taxon>Daucinae</taxon>
        <taxon>Daucus</taxon>
        <taxon>Daucus sect. Daucus</taxon>
    </lineage>
</organism>
<dbReference type="InterPro" id="IPR019308">
    <property type="entry name" value="TMEM214"/>
</dbReference>
<feature type="compositionally biased region" description="Basic residues" evidence="1">
    <location>
        <begin position="31"/>
        <end position="40"/>
    </location>
</feature>
<evidence type="ECO:0000256" key="1">
    <source>
        <dbReference type="SAM" id="MobiDB-lite"/>
    </source>
</evidence>
<protein>
    <recommendedName>
        <fullName evidence="3">Transmembrane protein 214</fullName>
    </recommendedName>
</protein>
<evidence type="ECO:0000313" key="2">
    <source>
        <dbReference type="EMBL" id="KZM82670.1"/>
    </source>
</evidence>
<dbReference type="GO" id="GO:0005794">
    <property type="term" value="C:Golgi apparatus"/>
    <property type="evidence" value="ECO:0007669"/>
    <property type="project" value="TreeGrafter"/>
</dbReference>
<dbReference type="Gramene" id="KZM82670">
    <property type="protein sequence ID" value="KZM82670"/>
    <property type="gene ID" value="DCAR_030239"/>
</dbReference>
<proteinExistence type="predicted"/>
<dbReference type="EMBL" id="LNRQ01000009">
    <property type="protein sequence ID" value="KZM82670.1"/>
    <property type="molecule type" value="Genomic_DNA"/>
</dbReference>
<name>A0A175YHD8_DAUCS</name>
<dbReference type="AlphaFoldDB" id="A0A175YHD8"/>
<accession>A0A175YHD8</accession>
<feature type="compositionally biased region" description="Basic and acidic residues" evidence="1">
    <location>
        <begin position="1"/>
        <end position="15"/>
    </location>
</feature>
<dbReference type="Pfam" id="PF10151">
    <property type="entry name" value="TMEM214"/>
    <property type="match status" value="1"/>
</dbReference>
<gene>
    <name evidence="2" type="ORF">DCAR_030239</name>
</gene>
<dbReference type="OMA" id="EYNAFET"/>
<comment type="caution">
    <text evidence="2">The sequence shown here is derived from an EMBL/GenBank/DDBJ whole genome shotgun (WGS) entry which is preliminary data.</text>
</comment>
<evidence type="ECO:0008006" key="3">
    <source>
        <dbReference type="Google" id="ProtNLM"/>
    </source>
</evidence>
<feature type="region of interest" description="Disordered" evidence="1">
    <location>
        <begin position="1"/>
        <end position="65"/>
    </location>
</feature>
<dbReference type="PANTHER" id="PTHR13448">
    <property type="entry name" value="TRANSMEMBRANE PROTEIN 214"/>
    <property type="match status" value="1"/>
</dbReference>
<feature type="region of interest" description="Disordered" evidence="1">
    <location>
        <begin position="90"/>
        <end position="109"/>
    </location>
</feature>
<reference evidence="2" key="1">
    <citation type="journal article" date="2016" name="Nat. Genet.">
        <title>A high-quality carrot genome assembly provides new insights into carotenoid accumulation and asterid genome evolution.</title>
        <authorList>
            <person name="Iorizzo M."/>
            <person name="Ellison S."/>
            <person name="Senalik D."/>
            <person name="Zeng P."/>
            <person name="Satapoomin P."/>
            <person name="Huang J."/>
            <person name="Bowman M."/>
            <person name="Iovene M."/>
            <person name="Sanseverino W."/>
            <person name="Cavagnaro P."/>
            <person name="Yildiz M."/>
            <person name="Macko-Podgorni A."/>
            <person name="Moranska E."/>
            <person name="Grzebelus E."/>
            <person name="Grzebelus D."/>
            <person name="Ashrafi H."/>
            <person name="Zheng Z."/>
            <person name="Cheng S."/>
            <person name="Spooner D."/>
            <person name="Van Deynze A."/>
            <person name="Simon P."/>
        </authorList>
    </citation>
    <scope>NUCLEOTIDE SEQUENCE [LARGE SCALE GENOMIC DNA]</scope>
    <source>
        <tissue evidence="2">Leaf</tissue>
    </source>
</reference>
<dbReference type="GO" id="GO:0005783">
    <property type="term" value="C:endoplasmic reticulum"/>
    <property type="evidence" value="ECO:0007669"/>
    <property type="project" value="TreeGrafter"/>
</dbReference>
<dbReference type="STRING" id="79200.A0A175YHD8"/>
<dbReference type="PANTHER" id="PTHR13448:SF14">
    <property type="entry name" value="F26K24.17 PROTEIN"/>
    <property type="match status" value="1"/>
</dbReference>
<sequence>MEDKLSSIDSAHIDESEASNSNNHGWQKVTYAKKQRKQAAKKSEPAGEKVGSGGSVFTAVEKEAEERRRRIEARKAAIFDDDYDEAVKARSAARRSDEESDGGGLENGAAVEEKKKVKVKKVKKPKISVAEAATKIDADDLASFLADISASYETQQDIQMMRFADYFGRAFSAVSASQFPWSKLFRESPIGKTVDVAIFAVLAMVLRRKPDVLISLCSVLNENSKYKGQEKLPVIVWTAAQACQGDLAVGLYVWSHLILPIVGGKLGSNPQTRDLILQLVERILSAPKARSILVNGAVRKGERLMPPSALDLLLQVTFPTSSTRVKATERFEAIYPVLKEVALAGVPGSKGMKQVSQQILIISAKAAGEGTPELSREATDIFIWCLSQHTDCYTQWLTEDWRQLSVKQSSLEGLGEALKSFRQKNEKALADGVEHSQQTLIKSADKYCKWLLGKVSRGHGCMKGFAFVVIVLGVGAAVFSPNLESFDWKELSTIFSQYSL</sequence>